<dbReference type="EMBL" id="KN817526">
    <property type="protein sequence ID" value="KJA26877.1"/>
    <property type="molecule type" value="Genomic_DNA"/>
</dbReference>
<organism evidence="2 3">
    <name type="scientific">Hypholoma sublateritium (strain FD-334 SS-4)</name>
    <dbReference type="NCBI Taxonomy" id="945553"/>
    <lineage>
        <taxon>Eukaryota</taxon>
        <taxon>Fungi</taxon>
        <taxon>Dikarya</taxon>
        <taxon>Basidiomycota</taxon>
        <taxon>Agaricomycotina</taxon>
        <taxon>Agaricomycetes</taxon>
        <taxon>Agaricomycetidae</taxon>
        <taxon>Agaricales</taxon>
        <taxon>Agaricineae</taxon>
        <taxon>Strophariaceae</taxon>
        <taxon>Hypholoma</taxon>
    </lineage>
</organism>
<reference evidence="3" key="1">
    <citation type="submission" date="2014-04" db="EMBL/GenBank/DDBJ databases">
        <title>Evolutionary Origins and Diversification of the Mycorrhizal Mutualists.</title>
        <authorList>
            <consortium name="DOE Joint Genome Institute"/>
            <consortium name="Mycorrhizal Genomics Consortium"/>
            <person name="Kohler A."/>
            <person name="Kuo A."/>
            <person name="Nagy L.G."/>
            <person name="Floudas D."/>
            <person name="Copeland A."/>
            <person name="Barry K.W."/>
            <person name="Cichocki N."/>
            <person name="Veneault-Fourrey C."/>
            <person name="LaButti K."/>
            <person name="Lindquist E.A."/>
            <person name="Lipzen A."/>
            <person name="Lundell T."/>
            <person name="Morin E."/>
            <person name="Murat C."/>
            <person name="Riley R."/>
            <person name="Ohm R."/>
            <person name="Sun H."/>
            <person name="Tunlid A."/>
            <person name="Henrissat B."/>
            <person name="Grigoriev I.V."/>
            <person name="Hibbett D.S."/>
            <person name="Martin F."/>
        </authorList>
    </citation>
    <scope>NUCLEOTIDE SEQUENCE [LARGE SCALE GENOMIC DNA]</scope>
    <source>
        <strain evidence="3">FD-334 SS-4</strain>
    </source>
</reference>
<evidence type="ECO:0000256" key="1">
    <source>
        <dbReference type="SAM" id="Phobius"/>
    </source>
</evidence>
<protein>
    <submittedName>
        <fullName evidence="2">Uncharacterized protein</fullName>
    </submittedName>
</protein>
<keyword evidence="3" id="KW-1185">Reference proteome</keyword>
<keyword evidence="1" id="KW-0472">Membrane</keyword>
<feature type="transmembrane region" description="Helical" evidence="1">
    <location>
        <begin position="12"/>
        <end position="33"/>
    </location>
</feature>
<dbReference type="AlphaFoldDB" id="A0A0D2LGW9"/>
<evidence type="ECO:0000313" key="2">
    <source>
        <dbReference type="EMBL" id="KJA26877.1"/>
    </source>
</evidence>
<name>A0A0D2LGW9_HYPSF</name>
<keyword evidence="1" id="KW-0812">Transmembrane</keyword>
<dbReference type="Proteomes" id="UP000054270">
    <property type="component" value="Unassembled WGS sequence"/>
</dbReference>
<sequence>MHVASLGFSSAGLSFFCLPFSLFSLFFFLPFVLSDYNQRGTTYFKFAAPIDSSLSSNLSCTHLVYLFLLGNHCSLHCPPCMII</sequence>
<evidence type="ECO:0000313" key="3">
    <source>
        <dbReference type="Proteomes" id="UP000054270"/>
    </source>
</evidence>
<proteinExistence type="predicted"/>
<accession>A0A0D2LGW9</accession>
<keyword evidence="1" id="KW-1133">Transmembrane helix</keyword>
<gene>
    <name evidence="2" type="ORF">HYPSUDRAFT_1034217</name>
</gene>